<evidence type="ECO:0000256" key="13">
    <source>
        <dbReference type="ARBA" id="ARBA00044313"/>
    </source>
</evidence>
<evidence type="ECO:0000256" key="1">
    <source>
        <dbReference type="ARBA" id="ARBA00004173"/>
    </source>
</evidence>
<feature type="domain" description="Glutamyl/glutaminyl-tRNA synthetase class Ib catalytic" evidence="18">
    <location>
        <begin position="36"/>
        <end position="341"/>
    </location>
</feature>
<dbReference type="GO" id="GO:0050561">
    <property type="term" value="F:glutamate-tRNA(Gln) ligase activity"/>
    <property type="evidence" value="ECO:0007669"/>
    <property type="project" value="UniProtKB-EC"/>
</dbReference>
<dbReference type="Pfam" id="PF19269">
    <property type="entry name" value="Anticodon_2"/>
    <property type="match status" value="1"/>
</dbReference>
<evidence type="ECO:0000256" key="8">
    <source>
        <dbReference type="ARBA" id="ARBA00023146"/>
    </source>
</evidence>
<dbReference type="NCBIfam" id="TIGR00464">
    <property type="entry name" value="gltX_bact"/>
    <property type="match status" value="1"/>
</dbReference>
<keyword evidence="5 17" id="KW-0547">Nucleotide-binding</keyword>
<dbReference type="AlphaFoldDB" id="A0ABD0KBH9"/>
<dbReference type="InterPro" id="IPR008925">
    <property type="entry name" value="aa_tRNA-synth_I_cd-bd_sf"/>
</dbReference>
<dbReference type="EC" id="6.1.1.17" evidence="3"/>
<keyword evidence="8 17" id="KW-0030">Aminoacyl-tRNA synthetase</keyword>
<dbReference type="Proteomes" id="UP001519460">
    <property type="component" value="Unassembled WGS sequence"/>
</dbReference>
<dbReference type="HAMAP" id="MF_00022">
    <property type="entry name" value="Glu_tRNA_synth_type1"/>
    <property type="match status" value="1"/>
</dbReference>
<dbReference type="InterPro" id="IPR020751">
    <property type="entry name" value="aa-tRNA-synth_I_codon-bd_sub2"/>
</dbReference>
<dbReference type="Gene3D" id="1.10.10.350">
    <property type="match status" value="1"/>
</dbReference>
<dbReference type="PANTHER" id="PTHR43311:SF2">
    <property type="entry name" value="GLUTAMATE--TRNA LIGASE, MITOCHONDRIAL-RELATED"/>
    <property type="match status" value="1"/>
</dbReference>
<sequence>MAASMRKICFRRLLRRFSTKRKGVNCLSTSQDASSNVRVRFAPSPTGYLHLGGLRTALYNFLFAKSREGTFVLRIEDTDQSRLIPDALDKLEKMLEWSGLVPDEGPSHGGKYGPYIQSLRIDLYQESIKQLLQNGTAYHCFCTPKRLDLLRRDSVRRGETPRYDNRCRHLEPGVIKEKLDAKTPYVVRLKLEPTPDPWDDMIKGPIAHNVAEIEGDPVILKSDGFPTYHFANVVDDHYMGISHVLRGDEWIHSTPKHLLLYKAFGWSAPRFAHLPLIVNQDGTKLSKRQGDIHIEHFRDQGYLPEAVVSYVTTIGGGFKCNTASLTLDQLVQHFDIERVKSYHSRLDPLFLEEANRAHLMRLMKTRHAELVASLRSLFGSADQQQEILTDKYLSRVLHWSLTEDRISKLTDLVQPKFAFLWETPQRDQIQMLRSTHTSLTELLTDCTKKLQNVGDFEKDGLAPVLREHAKASGLKTSVYMHLMREVLSGLKEGPPVAEMMSVMGKDNTLRRIHHTIHLLQSR</sequence>
<dbReference type="InterPro" id="IPR004527">
    <property type="entry name" value="Glu-tRNA-ligase_bac/mito"/>
</dbReference>
<dbReference type="EC" id="6.1.1.24" evidence="10"/>
<keyword evidence="6 17" id="KW-0067">ATP-binding</keyword>
<proteinExistence type="inferred from homology"/>
<evidence type="ECO:0000256" key="2">
    <source>
        <dbReference type="ARBA" id="ARBA00007894"/>
    </source>
</evidence>
<name>A0ABD0KBH9_9CAEN</name>
<evidence type="ECO:0000259" key="18">
    <source>
        <dbReference type="Pfam" id="PF00749"/>
    </source>
</evidence>
<dbReference type="InterPro" id="IPR045462">
    <property type="entry name" value="aa-tRNA-synth_I_cd-bd"/>
</dbReference>
<dbReference type="Gene3D" id="3.40.50.620">
    <property type="entry name" value="HUPs"/>
    <property type="match status" value="1"/>
</dbReference>
<dbReference type="PANTHER" id="PTHR43311">
    <property type="entry name" value="GLUTAMATE--TRNA LIGASE"/>
    <property type="match status" value="1"/>
</dbReference>
<evidence type="ECO:0000256" key="15">
    <source>
        <dbReference type="ARBA" id="ARBA00047479"/>
    </source>
</evidence>
<accession>A0ABD0KBH9</accession>
<keyword evidence="21" id="KW-1185">Reference proteome</keyword>
<evidence type="ECO:0000256" key="7">
    <source>
        <dbReference type="ARBA" id="ARBA00022917"/>
    </source>
</evidence>
<dbReference type="PRINTS" id="PR00987">
    <property type="entry name" value="TRNASYNTHGLU"/>
</dbReference>
<comment type="catalytic activity">
    <reaction evidence="14">
        <text>tRNA(Glu) + L-glutamate + ATP = L-glutamyl-tRNA(Glu) + AMP + diphosphate</text>
        <dbReference type="Rhea" id="RHEA:23540"/>
        <dbReference type="Rhea" id="RHEA-COMP:9663"/>
        <dbReference type="Rhea" id="RHEA-COMP:9680"/>
        <dbReference type="ChEBI" id="CHEBI:29985"/>
        <dbReference type="ChEBI" id="CHEBI:30616"/>
        <dbReference type="ChEBI" id="CHEBI:33019"/>
        <dbReference type="ChEBI" id="CHEBI:78442"/>
        <dbReference type="ChEBI" id="CHEBI:78520"/>
        <dbReference type="ChEBI" id="CHEBI:456215"/>
        <dbReference type="EC" id="6.1.1.17"/>
    </reaction>
    <physiologicalReaction direction="left-to-right" evidence="14">
        <dbReference type="Rhea" id="RHEA:23541"/>
    </physiologicalReaction>
</comment>
<dbReference type="Pfam" id="PF00749">
    <property type="entry name" value="tRNA-synt_1c"/>
    <property type="match status" value="1"/>
</dbReference>
<dbReference type="SUPFAM" id="SSF48163">
    <property type="entry name" value="An anticodon-binding domain of class I aminoacyl-tRNA synthetases"/>
    <property type="match status" value="1"/>
</dbReference>
<evidence type="ECO:0000256" key="6">
    <source>
        <dbReference type="ARBA" id="ARBA00022840"/>
    </source>
</evidence>
<evidence type="ECO:0000256" key="5">
    <source>
        <dbReference type="ARBA" id="ARBA00022741"/>
    </source>
</evidence>
<comment type="subcellular location">
    <subcellularLocation>
        <location evidence="1">Mitochondrion</location>
    </subcellularLocation>
</comment>
<dbReference type="InterPro" id="IPR014729">
    <property type="entry name" value="Rossmann-like_a/b/a_fold"/>
</dbReference>
<evidence type="ECO:0000256" key="3">
    <source>
        <dbReference type="ARBA" id="ARBA00012835"/>
    </source>
</evidence>
<dbReference type="InterPro" id="IPR049940">
    <property type="entry name" value="GluQ/Sye"/>
</dbReference>
<dbReference type="FunFam" id="3.40.50.620:FF:000045">
    <property type="entry name" value="Glutamate--tRNA ligase, mitochondrial"/>
    <property type="match status" value="1"/>
</dbReference>
<dbReference type="InterPro" id="IPR000924">
    <property type="entry name" value="Glu/Gln-tRNA-synth"/>
</dbReference>
<dbReference type="GO" id="GO:0004818">
    <property type="term" value="F:glutamate-tRNA ligase activity"/>
    <property type="evidence" value="ECO:0007669"/>
    <property type="project" value="UniProtKB-EC"/>
</dbReference>
<protein>
    <recommendedName>
        <fullName evidence="11">Nondiscriminating glutamyl-tRNA synthetase EARS2, mitochondrial</fullName>
        <ecNumber evidence="3">6.1.1.17</ecNumber>
        <ecNumber evidence="10">6.1.1.24</ecNumber>
    </recommendedName>
    <alternativeName>
        <fullName evidence="13">Glutamate--tRNA(Gln) ligase EARS2, mitochondrial</fullName>
    </alternativeName>
    <alternativeName>
        <fullName evidence="9">Glutamyl-tRNA synthetase</fullName>
    </alternativeName>
    <alternativeName>
        <fullName evidence="12">Mitochondrial glutamyl-tRNA synthetase</fullName>
    </alternativeName>
</protein>
<comment type="caution">
    <text evidence="20">The sequence shown here is derived from an EMBL/GenBank/DDBJ whole genome shotgun (WGS) entry which is preliminary data.</text>
</comment>
<comment type="similarity">
    <text evidence="2">Belongs to the class-I aminoacyl-tRNA synthetase family. Glutamate--tRNA ligase type 1 subfamily.</text>
</comment>
<evidence type="ECO:0000259" key="19">
    <source>
        <dbReference type="Pfam" id="PF19269"/>
    </source>
</evidence>
<dbReference type="GO" id="GO:0005524">
    <property type="term" value="F:ATP binding"/>
    <property type="evidence" value="ECO:0007669"/>
    <property type="project" value="UniProtKB-KW"/>
</dbReference>
<keyword evidence="7 17" id="KW-0648">Protein biosynthesis</keyword>
<evidence type="ECO:0000256" key="12">
    <source>
        <dbReference type="ARBA" id="ARBA00044251"/>
    </source>
</evidence>
<dbReference type="CDD" id="cd00808">
    <property type="entry name" value="GluRS_core"/>
    <property type="match status" value="1"/>
</dbReference>
<feature type="domain" description="Aminoacyl-tRNA synthetase class I anticodon-binding" evidence="19">
    <location>
        <begin position="378"/>
        <end position="516"/>
    </location>
</feature>
<dbReference type="InterPro" id="IPR033910">
    <property type="entry name" value="GluRS_core"/>
</dbReference>
<dbReference type="GO" id="GO:0006412">
    <property type="term" value="P:translation"/>
    <property type="evidence" value="ECO:0007669"/>
    <property type="project" value="UniProtKB-KW"/>
</dbReference>
<evidence type="ECO:0000313" key="21">
    <source>
        <dbReference type="Proteomes" id="UP001519460"/>
    </source>
</evidence>
<evidence type="ECO:0000256" key="11">
    <source>
        <dbReference type="ARBA" id="ARBA00044142"/>
    </source>
</evidence>
<dbReference type="InterPro" id="IPR001412">
    <property type="entry name" value="aa-tRNA-synth_I_CS"/>
</dbReference>
<dbReference type="InterPro" id="IPR020058">
    <property type="entry name" value="Glu/Gln-tRNA-synth_Ib_cat-dom"/>
</dbReference>
<gene>
    <name evidence="20" type="ORF">BaRGS_00024314</name>
</gene>
<dbReference type="EMBL" id="JACVVK020000210">
    <property type="protein sequence ID" value="KAK7484429.1"/>
    <property type="molecule type" value="Genomic_DNA"/>
</dbReference>
<evidence type="ECO:0000313" key="20">
    <source>
        <dbReference type="EMBL" id="KAK7484429.1"/>
    </source>
</evidence>
<comment type="catalytic activity">
    <reaction evidence="16">
        <text>tRNA(Gln) + L-glutamate + ATP = L-glutamyl-tRNA(Gln) + AMP + diphosphate</text>
        <dbReference type="Rhea" id="RHEA:64612"/>
        <dbReference type="Rhea" id="RHEA-COMP:9662"/>
        <dbReference type="Rhea" id="RHEA-COMP:9684"/>
        <dbReference type="ChEBI" id="CHEBI:29985"/>
        <dbReference type="ChEBI" id="CHEBI:30616"/>
        <dbReference type="ChEBI" id="CHEBI:33019"/>
        <dbReference type="ChEBI" id="CHEBI:78442"/>
        <dbReference type="ChEBI" id="CHEBI:78520"/>
        <dbReference type="ChEBI" id="CHEBI:456215"/>
    </reaction>
    <physiologicalReaction direction="left-to-right" evidence="16">
        <dbReference type="Rhea" id="RHEA:64613"/>
    </physiologicalReaction>
</comment>
<evidence type="ECO:0000256" key="17">
    <source>
        <dbReference type="RuleBase" id="RU363037"/>
    </source>
</evidence>
<evidence type="ECO:0000256" key="16">
    <source>
        <dbReference type="ARBA" id="ARBA00047689"/>
    </source>
</evidence>
<organism evidence="20 21">
    <name type="scientific">Batillaria attramentaria</name>
    <dbReference type="NCBI Taxonomy" id="370345"/>
    <lineage>
        <taxon>Eukaryota</taxon>
        <taxon>Metazoa</taxon>
        <taxon>Spiralia</taxon>
        <taxon>Lophotrochozoa</taxon>
        <taxon>Mollusca</taxon>
        <taxon>Gastropoda</taxon>
        <taxon>Caenogastropoda</taxon>
        <taxon>Sorbeoconcha</taxon>
        <taxon>Cerithioidea</taxon>
        <taxon>Batillariidae</taxon>
        <taxon>Batillaria</taxon>
    </lineage>
</organism>
<keyword evidence="4 17" id="KW-0436">Ligase</keyword>
<evidence type="ECO:0000256" key="9">
    <source>
        <dbReference type="ARBA" id="ARBA00030865"/>
    </source>
</evidence>
<dbReference type="PROSITE" id="PS00178">
    <property type="entry name" value="AA_TRNA_LIGASE_I"/>
    <property type="match status" value="1"/>
</dbReference>
<comment type="catalytic activity">
    <reaction evidence="15">
        <text>tRNA(Glx) + L-glutamate + ATP = L-glutamyl-tRNA(Glx) + AMP + diphosphate</text>
        <dbReference type="Rhea" id="RHEA:18397"/>
        <dbReference type="Rhea" id="RHEA-COMP:9713"/>
        <dbReference type="Rhea" id="RHEA-COMP:9716"/>
        <dbReference type="ChEBI" id="CHEBI:29985"/>
        <dbReference type="ChEBI" id="CHEBI:30616"/>
        <dbReference type="ChEBI" id="CHEBI:33019"/>
        <dbReference type="ChEBI" id="CHEBI:78442"/>
        <dbReference type="ChEBI" id="CHEBI:78520"/>
        <dbReference type="ChEBI" id="CHEBI:456215"/>
        <dbReference type="EC" id="6.1.1.24"/>
    </reaction>
    <physiologicalReaction direction="left-to-right" evidence="15">
        <dbReference type="Rhea" id="RHEA:18398"/>
    </physiologicalReaction>
</comment>
<reference evidence="20 21" key="1">
    <citation type="journal article" date="2023" name="Sci. Data">
        <title>Genome assembly of the Korean intertidal mud-creeper Batillaria attramentaria.</title>
        <authorList>
            <person name="Patra A.K."/>
            <person name="Ho P.T."/>
            <person name="Jun S."/>
            <person name="Lee S.J."/>
            <person name="Kim Y."/>
            <person name="Won Y.J."/>
        </authorList>
    </citation>
    <scope>NUCLEOTIDE SEQUENCE [LARGE SCALE GENOMIC DNA]</scope>
    <source>
        <strain evidence="20">Wonlab-2016</strain>
    </source>
</reference>
<dbReference type="GO" id="GO:0005739">
    <property type="term" value="C:mitochondrion"/>
    <property type="evidence" value="ECO:0007669"/>
    <property type="project" value="UniProtKB-SubCell"/>
</dbReference>
<evidence type="ECO:0000256" key="10">
    <source>
        <dbReference type="ARBA" id="ARBA00044054"/>
    </source>
</evidence>
<dbReference type="SUPFAM" id="SSF52374">
    <property type="entry name" value="Nucleotidylyl transferase"/>
    <property type="match status" value="1"/>
</dbReference>
<evidence type="ECO:0000256" key="14">
    <source>
        <dbReference type="ARBA" id="ARBA00047366"/>
    </source>
</evidence>
<evidence type="ECO:0000256" key="4">
    <source>
        <dbReference type="ARBA" id="ARBA00022598"/>
    </source>
</evidence>